<dbReference type="AlphaFoldDB" id="A0A0F9BUZ1"/>
<proteinExistence type="predicted"/>
<reference evidence="1" key="1">
    <citation type="journal article" date="2015" name="Nature">
        <title>Complex archaea that bridge the gap between prokaryotes and eukaryotes.</title>
        <authorList>
            <person name="Spang A."/>
            <person name="Saw J.H."/>
            <person name="Jorgensen S.L."/>
            <person name="Zaremba-Niedzwiedzka K."/>
            <person name="Martijn J."/>
            <person name="Lind A.E."/>
            <person name="van Eijk R."/>
            <person name="Schleper C."/>
            <person name="Guy L."/>
            <person name="Ettema T.J."/>
        </authorList>
    </citation>
    <scope>NUCLEOTIDE SEQUENCE</scope>
</reference>
<accession>A0A0F9BUZ1</accession>
<protein>
    <submittedName>
        <fullName evidence="1">Uncharacterized protein</fullName>
    </submittedName>
</protein>
<organism evidence="1">
    <name type="scientific">marine sediment metagenome</name>
    <dbReference type="NCBI Taxonomy" id="412755"/>
    <lineage>
        <taxon>unclassified sequences</taxon>
        <taxon>metagenomes</taxon>
        <taxon>ecological metagenomes</taxon>
    </lineage>
</organism>
<sequence>MKPTIHFAIQTATGAVARGTKIEIRRCSIEDEAEQLLYTFTVTDLTWSLPFPGKRGQITAVGEAIVEAEPQTIRHTMYHDLMVTIPDQAGETILPVISLEHLPLERPAVLDGAGRIQV</sequence>
<name>A0A0F9BUZ1_9ZZZZ</name>
<comment type="caution">
    <text evidence="1">The sequence shown here is derived from an EMBL/GenBank/DDBJ whole genome shotgun (WGS) entry which is preliminary data.</text>
</comment>
<gene>
    <name evidence="1" type="ORF">LCGC14_2402390</name>
</gene>
<dbReference type="EMBL" id="LAZR01036109">
    <property type="protein sequence ID" value="KKL25725.1"/>
    <property type="molecule type" value="Genomic_DNA"/>
</dbReference>
<evidence type="ECO:0000313" key="1">
    <source>
        <dbReference type="EMBL" id="KKL25725.1"/>
    </source>
</evidence>